<dbReference type="PROSITE" id="PS50240">
    <property type="entry name" value="TRYPSIN_DOM"/>
    <property type="match status" value="1"/>
</dbReference>
<dbReference type="GO" id="GO:0006508">
    <property type="term" value="P:proteolysis"/>
    <property type="evidence" value="ECO:0007669"/>
    <property type="project" value="InterPro"/>
</dbReference>
<evidence type="ECO:0000256" key="1">
    <source>
        <dbReference type="ARBA" id="ARBA00023157"/>
    </source>
</evidence>
<name>A0AAV2PU38_MEGNR</name>
<dbReference type="AlphaFoldDB" id="A0AAV2PU38"/>
<reference evidence="4 5" key="1">
    <citation type="submission" date="2024-05" db="EMBL/GenBank/DDBJ databases">
        <authorList>
            <person name="Wallberg A."/>
        </authorList>
    </citation>
    <scope>NUCLEOTIDE SEQUENCE [LARGE SCALE GENOMIC DNA]</scope>
</reference>
<feature type="domain" description="Peptidase S1" evidence="3">
    <location>
        <begin position="1"/>
        <end position="105"/>
    </location>
</feature>
<evidence type="ECO:0000259" key="3">
    <source>
        <dbReference type="PROSITE" id="PS50240"/>
    </source>
</evidence>
<dbReference type="Pfam" id="PF00089">
    <property type="entry name" value="Trypsin"/>
    <property type="match status" value="1"/>
</dbReference>
<feature type="non-terminal residue" evidence="4">
    <location>
        <position position="105"/>
    </location>
</feature>
<feature type="non-terminal residue" evidence="4">
    <location>
        <position position="1"/>
    </location>
</feature>
<organism evidence="4 5">
    <name type="scientific">Meganyctiphanes norvegica</name>
    <name type="common">Northern krill</name>
    <name type="synonym">Thysanopoda norvegica</name>
    <dbReference type="NCBI Taxonomy" id="48144"/>
    <lineage>
        <taxon>Eukaryota</taxon>
        <taxon>Metazoa</taxon>
        <taxon>Ecdysozoa</taxon>
        <taxon>Arthropoda</taxon>
        <taxon>Crustacea</taxon>
        <taxon>Multicrustacea</taxon>
        <taxon>Malacostraca</taxon>
        <taxon>Eumalacostraca</taxon>
        <taxon>Eucarida</taxon>
        <taxon>Euphausiacea</taxon>
        <taxon>Euphausiidae</taxon>
        <taxon>Meganyctiphanes</taxon>
    </lineage>
</organism>
<gene>
    <name evidence="4" type="ORF">MNOR_LOCUS3180</name>
</gene>
<dbReference type="InterPro" id="IPR051487">
    <property type="entry name" value="Ser/Thr_Proteases_Immune/Dev"/>
</dbReference>
<dbReference type="GO" id="GO:0004252">
    <property type="term" value="F:serine-type endopeptidase activity"/>
    <property type="evidence" value="ECO:0007669"/>
    <property type="project" value="InterPro"/>
</dbReference>
<dbReference type="PANTHER" id="PTHR24256">
    <property type="entry name" value="TRYPTASE-RELATED"/>
    <property type="match status" value="1"/>
</dbReference>
<comment type="caution">
    <text evidence="4">The sequence shown here is derived from an EMBL/GenBank/DDBJ whole genome shotgun (WGS) entry which is preliminary data.</text>
</comment>
<proteinExistence type="inferred from homology"/>
<dbReference type="EMBL" id="CAXKWB010001055">
    <property type="protein sequence ID" value="CAL4063217.1"/>
    <property type="molecule type" value="Genomic_DNA"/>
</dbReference>
<evidence type="ECO:0000256" key="2">
    <source>
        <dbReference type="ARBA" id="ARBA00024195"/>
    </source>
</evidence>
<dbReference type="InterPro" id="IPR043504">
    <property type="entry name" value="Peptidase_S1_PA_chymotrypsin"/>
</dbReference>
<accession>A0AAV2PU38</accession>
<keyword evidence="5" id="KW-1185">Reference proteome</keyword>
<comment type="similarity">
    <text evidence="2">Belongs to the peptidase S1 family. CLIP subfamily.</text>
</comment>
<dbReference type="InterPro" id="IPR009003">
    <property type="entry name" value="Peptidase_S1_PA"/>
</dbReference>
<dbReference type="Gene3D" id="2.40.10.10">
    <property type="entry name" value="Trypsin-like serine proteases"/>
    <property type="match status" value="1"/>
</dbReference>
<sequence length="105" mass="11031">HPSYNSAGQDNDFSLLELATPVDLESVDPDIRPVCLPSTSNPSQYEGVPSIVSGWGAILSGGSQPDALRDVIVTTMSNSQCNEYYEGGIFGSMICASSPGKDSCQ</sequence>
<dbReference type="Proteomes" id="UP001497623">
    <property type="component" value="Unassembled WGS sequence"/>
</dbReference>
<evidence type="ECO:0000313" key="4">
    <source>
        <dbReference type="EMBL" id="CAL4063217.1"/>
    </source>
</evidence>
<keyword evidence="1" id="KW-1015">Disulfide bond</keyword>
<dbReference type="InterPro" id="IPR001254">
    <property type="entry name" value="Trypsin_dom"/>
</dbReference>
<evidence type="ECO:0000313" key="5">
    <source>
        <dbReference type="Proteomes" id="UP001497623"/>
    </source>
</evidence>
<protein>
    <recommendedName>
        <fullName evidence="3">Peptidase S1 domain-containing protein</fullName>
    </recommendedName>
</protein>
<dbReference type="SUPFAM" id="SSF50494">
    <property type="entry name" value="Trypsin-like serine proteases"/>
    <property type="match status" value="1"/>
</dbReference>